<sequence length="109" mass="12512">MNDLLLINECIATLDLAIGQQDWEQIEAVDSRVVQWLSQRPDNLFSLEQQSAMQRLKEMYQRAYECCGLQKHQLKDEIARMRAAQEGISAYAAMAVTAYQNMAQQEGTR</sequence>
<keyword evidence="1" id="KW-0966">Cell projection</keyword>
<evidence type="ECO:0000313" key="1">
    <source>
        <dbReference type="EMBL" id="CNH04502.1"/>
    </source>
</evidence>
<dbReference type="RefSeq" id="WP_050112355.1">
    <property type="nucleotide sequence ID" value="NZ_CABHXX010000091.1"/>
</dbReference>
<protein>
    <submittedName>
        <fullName evidence="1">Putative flagellar protein lafD</fullName>
    </submittedName>
</protein>
<dbReference type="AlphaFoldDB" id="A0A0T9NF42"/>
<keyword evidence="2" id="KW-1185">Reference proteome</keyword>
<gene>
    <name evidence="1" type="ORF">ERS008472_00386</name>
</gene>
<evidence type="ECO:0000313" key="2">
    <source>
        <dbReference type="Proteomes" id="UP000041882"/>
    </source>
</evidence>
<keyword evidence="1" id="KW-0969">Cilium</keyword>
<accession>A0A0T9NF42</accession>
<organism evidence="1 2">
    <name type="scientific">Yersinia thracica</name>
    <dbReference type="NCBI Taxonomy" id="2890319"/>
    <lineage>
        <taxon>Bacteria</taxon>
        <taxon>Pseudomonadati</taxon>
        <taxon>Pseudomonadota</taxon>
        <taxon>Gammaproteobacteria</taxon>
        <taxon>Enterobacterales</taxon>
        <taxon>Yersiniaceae</taxon>
        <taxon>Yersinia</taxon>
    </lineage>
</organism>
<name>A0A0T9NF42_9GAMM</name>
<keyword evidence="1" id="KW-0282">Flagellum</keyword>
<dbReference type="Proteomes" id="UP000041882">
    <property type="component" value="Unassembled WGS sequence"/>
</dbReference>
<reference evidence="2" key="1">
    <citation type="submission" date="2015-03" db="EMBL/GenBank/DDBJ databases">
        <authorList>
            <consortium name="Pathogen Informatics"/>
            <person name="Murphy D."/>
        </authorList>
    </citation>
    <scope>NUCLEOTIDE SEQUENCE [LARGE SCALE GENOMIC DNA]</scope>
    <source>
        <strain evidence="2">IP6945</strain>
    </source>
</reference>
<dbReference type="EMBL" id="CQAW01000001">
    <property type="protein sequence ID" value="CNH04502.1"/>
    <property type="molecule type" value="Genomic_DNA"/>
</dbReference>
<proteinExistence type="predicted"/>